<evidence type="ECO:0000313" key="1">
    <source>
        <dbReference type="EMBL" id="TKI07760.1"/>
    </source>
</evidence>
<dbReference type="InterPro" id="IPR008772">
    <property type="entry name" value="Phosphonate_metab_PhnH"/>
</dbReference>
<dbReference type="PIRSF" id="PIRSF020680">
    <property type="entry name" value="PhnH"/>
    <property type="match status" value="1"/>
</dbReference>
<dbReference type="Gene3D" id="3.40.50.11310">
    <property type="entry name" value="Bacterial phosphonate metabolism protein PhnH"/>
    <property type="match status" value="1"/>
</dbReference>
<dbReference type="NCBIfam" id="TIGR03292">
    <property type="entry name" value="PhnH_redo"/>
    <property type="match status" value="1"/>
</dbReference>
<protein>
    <submittedName>
        <fullName evidence="1">Phosphonate C-P lyase system protein PhnH</fullName>
    </submittedName>
</protein>
<dbReference type="InterPro" id="IPR038058">
    <property type="entry name" value="PhnH-like_sp"/>
</dbReference>
<dbReference type="RefSeq" id="WP_136988756.1">
    <property type="nucleotide sequence ID" value="NZ_SZPQ01000003.1"/>
</dbReference>
<evidence type="ECO:0000313" key="2">
    <source>
        <dbReference type="Proteomes" id="UP000305202"/>
    </source>
</evidence>
<gene>
    <name evidence="1" type="primary">phnH</name>
    <name evidence="1" type="ORF">FCN80_04760</name>
</gene>
<name>A0ABY2SPF9_9HYPH</name>
<dbReference type="Proteomes" id="UP000305202">
    <property type="component" value="Unassembled WGS sequence"/>
</dbReference>
<accession>A0ABY2SPF9</accession>
<keyword evidence="1" id="KW-0456">Lyase</keyword>
<dbReference type="SUPFAM" id="SSF159709">
    <property type="entry name" value="PhnH-like"/>
    <property type="match status" value="1"/>
</dbReference>
<organism evidence="1 2">
    <name type="scientific">Martelella alba</name>
    <dbReference type="NCBI Taxonomy" id="2590451"/>
    <lineage>
        <taxon>Bacteria</taxon>
        <taxon>Pseudomonadati</taxon>
        <taxon>Pseudomonadota</taxon>
        <taxon>Alphaproteobacteria</taxon>
        <taxon>Hyphomicrobiales</taxon>
        <taxon>Aurantimonadaceae</taxon>
        <taxon>Martelella</taxon>
    </lineage>
</organism>
<keyword evidence="2" id="KW-1185">Reference proteome</keyword>
<proteinExistence type="predicted"/>
<comment type="caution">
    <text evidence="1">The sequence shown here is derived from an EMBL/GenBank/DDBJ whole genome shotgun (WGS) entry which is preliminary data.</text>
</comment>
<dbReference type="Pfam" id="PF05845">
    <property type="entry name" value="PhnH"/>
    <property type="match status" value="1"/>
</dbReference>
<sequence>MALLNGFSRPVDAAQHSFRRILKALSEPGYVVALPDGPRWESIGPAASALLLTLADGETAVYIAPALSRDSVAASVRFHTGAPLAEQPQQAVLALFDGQMDDAILATLPCGDALSPENGVTVLVQIDSLAEGTPLRLRGPGIRDERIIAPALPPAVLRYLLRRPHPFPAGLDFILLCEDRLMAVPRTIHVEVC</sequence>
<dbReference type="EMBL" id="SZPQ01000003">
    <property type="protein sequence ID" value="TKI07760.1"/>
    <property type="molecule type" value="Genomic_DNA"/>
</dbReference>
<reference evidence="1 2" key="1">
    <citation type="submission" date="2019-04" db="EMBL/GenBank/DDBJ databases">
        <authorList>
            <person name="Li M."/>
            <person name="Gao C."/>
        </authorList>
    </citation>
    <scope>NUCLEOTIDE SEQUENCE [LARGE SCALE GENOMIC DNA]</scope>
    <source>
        <strain evidence="1 2">BGMRC 2031</strain>
    </source>
</reference>
<dbReference type="GO" id="GO:0016829">
    <property type="term" value="F:lyase activity"/>
    <property type="evidence" value="ECO:0007669"/>
    <property type="project" value="UniProtKB-KW"/>
</dbReference>